<feature type="region of interest" description="Disordered" evidence="1">
    <location>
        <begin position="40"/>
        <end position="164"/>
    </location>
</feature>
<feature type="compositionally biased region" description="Basic and acidic residues" evidence="1">
    <location>
        <begin position="98"/>
        <end position="109"/>
    </location>
</feature>
<keyword evidence="3" id="KW-1185">Reference proteome</keyword>
<sequence length="326" mass="35643">MSSLGRKMAMIITYMVNSESPTFLIHASDRAGATITELEAATVDSDEDEDNLDTNNAEPLTPKPNPPRSKHPKPLRVDSDDEEITAVPEKMSKKRTTNSHDEPTADTERKPKKKAKSNRAVTSDDEDAVAEPQPRGKKTNRKTADSDDEGIAADPEPQRKAMSNQTSVGLQWIHPMLRLRSLFWGFLRPTGPFLRALGCSHPVPILWLAQGAYGVAWYCTHAARFGAFYTPRGPFCGPWAAPIQPLSSGLPRGHMVLPGTALAQPVLGLFTPMQGPFCMGGPPFPALLGACSFVWGFSFIPPKPIFRLGPCPSHVLLLAIHQIFSR</sequence>
<organism evidence="2 3">
    <name type="scientific">Mycena albidolilacea</name>
    <dbReference type="NCBI Taxonomy" id="1033008"/>
    <lineage>
        <taxon>Eukaryota</taxon>
        <taxon>Fungi</taxon>
        <taxon>Dikarya</taxon>
        <taxon>Basidiomycota</taxon>
        <taxon>Agaricomycotina</taxon>
        <taxon>Agaricomycetes</taxon>
        <taxon>Agaricomycetidae</taxon>
        <taxon>Agaricales</taxon>
        <taxon>Marasmiineae</taxon>
        <taxon>Mycenaceae</taxon>
        <taxon>Mycena</taxon>
    </lineage>
</organism>
<evidence type="ECO:0000256" key="1">
    <source>
        <dbReference type="SAM" id="MobiDB-lite"/>
    </source>
</evidence>
<proteinExistence type="predicted"/>
<comment type="caution">
    <text evidence="2">The sequence shown here is derived from an EMBL/GenBank/DDBJ whole genome shotgun (WGS) entry which is preliminary data.</text>
</comment>
<reference evidence="2" key="1">
    <citation type="submission" date="2023-03" db="EMBL/GenBank/DDBJ databases">
        <title>Massive genome expansion in bonnet fungi (Mycena s.s.) driven by repeated elements and novel gene families across ecological guilds.</title>
        <authorList>
            <consortium name="Lawrence Berkeley National Laboratory"/>
            <person name="Harder C.B."/>
            <person name="Miyauchi S."/>
            <person name="Viragh M."/>
            <person name="Kuo A."/>
            <person name="Thoen E."/>
            <person name="Andreopoulos B."/>
            <person name="Lu D."/>
            <person name="Skrede I."/>
            <person name="Drula E."/>
            <person name="Henrissat B."/>
            <person name="Morin E."/>
            <person name="Kohler A."/>
            <person name="Barry K."/>
            <person name="LaButti K."/>
            <person name="Morin E."/>
            <person name="Salamov A."/>
            <person name="Lipzen A."/>
            <person name="Mereny Z."/>
            <person name="Hegedus B."/>
            <person name="Baldrian P."/>
            <person name="Stursova M."/>
            <person name="Weitz H."/>
            <person name="Taylor A."/>
            <person name="Grigoriev I.V."/>
            <person name="Nagy L.G."/>
            <person name="Martin F."/>
            <person name="Kauserud H."/>
        </authorList>
    </citation>
    <scope>NUCLEOTIDE SEQUENCE</scope>
    <source>
        <strain evidence="2">CBHHK002</strain>
    </source>
</reference>
<dbReference type="Proteomes" id="UP001218218">
    <property type="component" value="Unassembled WGS sequence"/>
</dbReference>
<evidence type="ECO:0000313" key="3">
    <source>
        <dbReference type="Proteomes" id="UP001218218"/>
    </source>
</evidence>
<dbReference type="EMBL" id="JARIHO010000079">
    <property type="protein sequence ID" value="KAJ7310155.1"/>
    <property type="molecule type" value="Genomic_DNA"/>
</dbReference>
<evidence type="ECO:0000313" key="2">
    <source>
        <dbReference type="EMBL" id="KAJ7310155.1"/>
    </source>
</evidence>
<name>A0AAD6Z7N7_9AGAR</name>
<protein>
    <submittedName>
        <fullName evidence="2">Uncharacterized protein</fullName>
    </submittedName>
</protein>
<dbReference type="AlphaFoldDB" id="A0AAD6Z7N7"/>
<accession>A0AAD6Z7N7</accession>
<gene>
    <name evidence="2" type="ORF">DFH08DRAFT_823189</name>
</gene>